<keyword evidence="1" id="KW-0812">Transmembrane</keyword>
<sequence length="72" mass="7903">MQKGTFASYREKARQTLAGHWGLAALLMLVTFLLVSFSGSVVYGILSAAIYFTRVGGARLFTNRRLSMLDGD</sequence>
<gene>
    <name evidence="2" type="ORF">LOSG293_011340</name>
</gene>
<dbReference type="Proteomes" id="UP000028700">
    <property type="component" value="Unassembled WGS sequence"/>
</dbReference>
<name>A0A081BG66_9LACO</name>
<dbReference type="AlphaFoldDB" id="A0A081BG66"/>
<organism evidence="2 3">
    <name type="scientific">Secundilactobacillus oryzae JCM 18671</name>
    <dbReference type="NCBI Taxonomy" id="1291743"/>
    <lineage>
        <taxon>Bacteria</taxon>
        <taxon>Bacillati</taxon>
        <taxon>Bacillota</taxon>
        <taxon>Bacilli</taxon>
        <taxon>Lactobacillales</taxon>
        <taxon>Lactobacillaceae</taxon>
        <taxon>Secundilactobacillus</taxon>
    </lineage>
</organism>
<evidence type="ECO:0000313" key="2">
    <source>
        <dbReference type="EMBL" id="GAK47034.1"/>
    </source>
</evidence>
<comment type="caution">
    <text evidence="2">The sequence shown here is derived from an EMBL/GenBank/DDBJ whole genome shotgun (WGS) entry which is preliminary data.</text>
</comment>
<reference evidence="2" key="1">
    <citation type="journal article" date="2014" name="Genome Announc.">
        <title>Draft Genome Sequence of Lactobacillus oryzae Strain SG293T.</title>
        <authorList>
            <person name="Tanizawa Y."/>
            <person name="Fujisawa T."/>
            <person name="Mochizuki T."/>
            <person name="Kaminuma E."/>
            <person name="Nakamura Y."/>
            <person name="Tohno M."/>
        </authorList>
    </citation>
    <scope>NUCLEOTIDE SEQUENCE [LARGE SCALE GENOMIC DNA]</scope>
    <source>
        <strain evidence="2">SG293</strain>
    </source>
</reference>
<protein>
    <submittedName>
        <fullName evidence="2">Uncharacterized protein</fullName>
    </submittedName>
</protein>
<evidence type="ECO:0000256" key="1">
    <source>
        <dbReference type="SAM" id="Phobius"/>
    </source>
</evidence>
<dbReference type="EMBL" id="BBJM01000001">
    <property type="protein sequence ID" value="GAK47034.1"/>
    <property type="molecule type" value="Genomic_DNA"/>
</dbReference>
<accession>A0A081BG66</accession>
<keyword evidence="1" id="KW-1133">Transmembrane helix</keyword>
<keyword evidence="1" id="KW-0472">Membrane</keyword>
<feature type="transmembrane region" description="Helical" evidence="1">
    <location>
        <begin position="21"/>
        <end position="52"/>
    </location>
</feature>
<proteinExistence type="predicted"/>
<evidence type="ECO:0000313" key="3">
    <source>
        <dbReference type="Proteomes" id="UP000028700"/>
    </source>
</evidence>
<dbReference type="RefSeq" id="WP_034525764.1">
    <property type="nucleotide sequence ID" value="NZ_BBJM01000001.1"/>
</dbReference>
<keyword evidence="3" id="KW-1185">Reference proteome</keyword>
<dbReference type="STRING" id="1291743.LOSG293_011340"/>